<gene>
    <name evidence="2" type="ORF">MMSR116_31520</name>
</gene>
<protein>
    <submittedName>
        <fullName evidence="2">Flp family type IVb pilin</fullName>
    </submittedName>
</protein>
<keyword evidence="1" id="KW-0812">Transmembrane</keyword>
<dbReference type="AlphaFoldDB" id="A0A6B9FW91"/>
<reference evidence="2 3" key="2">
    <citation type="journal article" date="2013" name="Genome Announc.">
        <title>Draft Genome Sequence of Methylobacterium mesophilicum Strain SR1.6/6, Isolated from Citrus sinensis.</title>
        <authorList>
            <person name="Marinho Almeida D."/>
            <person name="Dini-Andreote F."/>
            <person name="Camargo Neves A.A."/>
            <person name="Juca Ramos R.T."/>
            <person name="Andreote F.D."/>
            <person name="Carneiro A.R."/>
            <person name="Oliveira de Souza Lima A."/>
            <person name="Caracciolo Gomes de Sa P.H."/>
            <person name="Ribeiro Barbosa M.S."/>
            <person name="Araujo W.L."/>
            <person name="Silva A."/>
        </authorList>
    </citation>
    <scope>NUCLEOTIDE SEQUENCE [LARGE SCALE GENOMIC DNA]</scope>
    <source>
        <strain evidence="2 3">SR1.6/6</strain>
    </source>
</reference>
<dbReference type="InterPro" id="IPR007047">
    <property type="entry name" value="Flp_Fap"/>
</dbReference>
<evidence type="ECO:0000313" key="3">
    <source>
        <dbReference type="Proteomes" id="UP000012488"/>
    </source>
</evidence>
<dbReference type="KEGG" id="mmes:MMSR116_31520"/>
<dbReference type="RefSeq" id="WP_158169328.1">
    <property type="nucleotide sequence ID" value="NZ_CP043538.1"/>
</dbReference>
<sequence>MPQLLQRFIRDETGATAIEYGMIAALIAVAIIASLRLVGGRLATKFTAISSNLN</sequence>
<organism evidence="2 3">
    <name type="scientific">Methylobacterium mesophilicum SR1.6/6</name>
    <dbReference type="NCBI Taxonomy" id="908290"/>
    <lineage>
        <taxon>Bacteria</taxon>
        <taxon>Pseudomonadati</taxon>
        <taxon>Pseudomonadota</taxon>
        <taxon>Alphaproteobacteria</taxon>
        <taxon>Hyphomicrobiales</taxon>
        <taxon>Methylobacteriaceae</taxon>
        <taxon>Methylobacterium</taxon>
    </lineage>
</organism>
<accession>A0A6B9FW91</accession>
<name>A0A6B9FW91_9HYPH</name>
<dbReference type="Pfam" id="PF04964">
    <property type="entry name" value="Flp_Fap"/>
    <property type="match status" value="1"/>
</dbReference>
<reference evidence="2 3" key="1">
    <citation type="journal article" date="2012" name="Genet. Mol. Biol.">
        <title>Analysis of 16S rRNA and mxaF genes revealing insights into Methylobacterium niche-specific plant association.</title>
        <authorList>
            <person name="Dourado M.N."/>
            <person name="Andreote F.D."/>
            <person name="Dini-Andreote F."/>
            <person name="Conti R."/>
            <person name="Araujo J.M."/>
            <person name="Araujo W.L."/>
        </authorList>
    </citation>
    <scope>NUCLEOTIDE SEQUENCE [LARGE SCALE GENOMIC DNA]</scope>
    <source>
        <strain evidence="2 3">SR1.6/6</strain>
    </source>
</reference>
<proteinExistence type="predicted"/>
<dbReference type="Proteomes" id="UP000012488">
    <property type="component" value="Chromosome"/>
</dbReference>
<evidence type="ECO:0000313" key="2">
    <source>
        <dbReference type="EMBL" id="QGY05919.1"/>
    </source>
</evidence>
<keyword evidence="1" id="KW-0472">Membrane</keyword>
<feature type="transmembrane region" description="Helical" evidence="1">
    <location>
        <begin position="20"/>
        <end position="38"/>
    </location>
</feature>
<keyword evidence="1" id="KW-1133">Transmembrane helix</keyword>
<dbReference type="EMBL" id="CP043538">
    <property type="protein sequence ID" value="QGY05919.1"/>
    <property type="molecule type" value="Genomic_DNA"/>
</dbReference>
<evidence type="ECO:0000256" key="1">
    <source>
        <dbReference type="SAM" id="Phobius"/>
    </source>
</evidence>